<dbReference type="RefSeq" id="WP_004609416.1">
    <property type="nucleotide sequence ID" value="NZ_CABKNM010000007.1"/>
</dbReference>
<protein>
    <submittedName>
        <fullName evidence="2">DUF3307 domain-containing protein</fullName>
    </submittedName>
</protein>
<feature type="transmembrane region" description="Helical" evidence="1">
    <location>
        <begin position="35"/>
        <end position="57"/>
    </location>
</feature>
<keyword evidence="1" id="KW-0812">Transmembrane</keyword>
<feature type="transmembrane region" description="Helical" evidence="1">
    <location>
        <begin position="63"/>
        <end position="83"/>
    </location>
</feature>
<evidence type="ECO:0000256" key="1">
    <source>
        <dbReference type="SAM" id="Phobius"/>
    </source>
</evidence>
<dbReference type="InterPro" id="IPR021737">
    <property type="entry name" value="Phage_phiKZ_Orf197"/>
</dbReference>
<proteinExistence type="predicted"/>
<dbReference type="AlphaFoldDB" id="A0A3E5FSD6"/>
<dbReference type="Proteomes" id="UP000261087">
    <property type="component" value="Unassembled WGS sequence"/>
</dbReference>
<feature type="transmembrane region" description="Helical" evidence="1">
    <location>
        <begin position="228"/>
        <end position="245"/>
    </location>
</feature>
<dbReference type="GeneID" id="94018332"/>
<name>A0A3E5FSD6_9FIRM</name>
<reference evidence="2 3" key="1">
    <citation type="submission" date="2018-08" db="EMBL/GenBank/DDBJ databases">
        <title>A genome reference for cultivated species of the human gut microbiota.</title>
        <authorList>
            <person name="Zou Y."/>
            <person name="Xue W."/>
            <person name="Luo G."/>
        </authorList>
    </citation>
    <scope>NUCLEOTIDE SEQUENCE [LARGE SCALE GENOMIC DNA]</scope>
    <source>
        <strain evidence="2 3">OM02-6</strain>
    </source>
</reference>
<keyword evidence="1" id="KW-0472">Membrane</keyword>
<gene>
    <name evidence="2" type="ORF">DXB31_04660</name>
</gene>
<feature type="transmembrane region" description="Helical" evidence="1">
    <location>
        <begin position="142"/>
        <end position="164"/>
    </location>
</feature>
<organism evidence="2 3">
    <name type="scientific">Thomasclavelia spiroformis</name>
    <dbReference type="NCBI Taxonomy" id="29348"/>
    <lineage>
        <taxon>Bacteria</taxon>
        <taxon>Bacillati</taxon>
        <taxon>Bacillota</taxon>
        <taxon>Erysipelotrichia</taxon>
        <taxon>Erysipelotrichales</taxon>
        <taxon>Coprobacillaceae</taxon>
        <taxon>Thomasclavelia</taxon>
    </lineage>
</organism>
<dbReference type="EMBL" id="QSVF01000008">
    <property type="protein sequence ID" value="RGO11360.1"/>
    <property type="molecule type" value="Genomic_DNA"/>
</dbReference>
<accession>A0A3E5FSD6</accession>
<evidence type="ECO:0000313" key="3">
    <source>
        <dbReference type="Proteomes" id="UP000261087"/>
    </source>
</evidence>
<evidence type="ECO:0000313" key="2">
    <source>
        <dbReference type="EMBL" id="RGO11360.1"/>
    </source>
</evidence>
<dbReference type="Pfam" id="PF11750">
    <property type="entry name" value="DUF3307"/>
    <property type="match status" value="1"/>
</dbReference>
<feature type="transmembrane region" description="Helical" evidence="1">
    <location>
        <begin position="6"/>
        <end position="23"/>
    </location>
</feature>
<keyword evidence="1" id="KW-1133">Transmembrane helix</keyword>
<comment type="caution">
    <text evidence="2">The sequence shown here is derived from an EMBL/GenBank/DDBJ whole genome shotgun (WGS) entry which is preliminary data.</text>
</comment>
<sequence>MLDFRSIFFLLLFVHILGDFYFQSQTTARKKVKKLKWVSYHCIIYGVISFVLVKLLVPNFSYSLLWLFIIGHAVIDITKYYIVKKYLKNNFYDKYVFIIDQIIHLLILVFISYYALKSGEVYKYNAFINDVLVTMEIPIESLLSLVLKLLLIHKPINIFIALIMNDYKPEDKKKDDTIKAGRMIGTVERIIMLFFLSIKQYSSVGLVLTAKSIARYNKIAEDQKFAEYYLLGTLLSTICVLVVSLI</sequence>
<feature type="transmembrane region" description="Helical" evidence="1">
    <location>
        <begin position="95"/>
        <end position="116"/>
    </location>
</feature>